<evidence type="ECO:0000313" key="6">
    <source>
        <dbReference type="EMBL" id="SLN25079.1"/>
    </source>
</evidence>
<comment type="similarity">
    <text evidence="2">Belongs to the PpiC/parvulin rotamase family.</text>
</comment>
<proteinExistence type="inferred from homology"/>
<dbReference type="PANTHER" id="PTHR47245:SF2">
    <property type="entry name" value="PEPTIDYL-PROLYL CIS-TRANS ISOMERASE HP_0175-RELATED"/>
    <property type="match status" value="1"/>
</dbReference>
<keyword evidence="7" id="KW-1185">Reference proteome</keyword>
<feature type="domain" description="PpiC" evidence="5">
    <location>
        <begin position="115"/>
        <end position="238"/>
    </location>
</feature>
<evidence type="ECO:0000256" key="4">
    <source>
        <dbReference type="ARBA" id="ARBA00023110"/>
    </source>
</evidence>
<gene>
    <name evidence="6" type="ORF">RUM8411_01001</name>
</gene>
<sequence>MRILKEPLFHFILIGFAIFGWFHLVSSENDVPADIQKITIDADDIALLTSRFETSWKRTPNEAEFQALIDALIREEVLVREARNLGLDRGDQVVRARLAQKMDFLTSAIALSVTPEDAVLQTFLDENAARFTTPSLIAFDQVYLGDAPEPDDIAQALLALEAGEDWSNLGVPSLLLRSMPLSVTSVVDSTFGRGFSANLENLGPSLWSGPVQSGYGQHLVRVTQMQPEQLPPLDDIRDAVVSEWRREAGDDLAQAQYESFAARYKIETPTPQEDEQ</sequence>
<dbReference type="InterPro" id="IPR000297">
    <property type="entry name" value="PPIase_PpiC"/>
</dbReference>
<keyword evidence="4" id="KW-0413">Isomerase</keyword>
<dbReference type="Pfam" id="PF13145">
    <property type="entry name" value="Rotamase_2"/>
    <property type="match status" value="1"/>
</dbReference>
<keyword evidence="4" id="KW-0697">Rotamase</keyword>
<evidence type="ECO:0000256" key="3">
    <source>
        <dbReference type="ARBA" id="ARBA00013194"/>
    </source>
</evidence>
<name>A0A1X6YLM9_9RHOB</name>
<evidence type="ECO:0000259" key="5">
    <source>
        <dbReference type="Pfam" id="PF13145"/>
    </source>
</evidence>
<dbReference type="InterPro" id="IPR050245">
    <property type="entry name" value="PrsA_foldase"/>
</dbReference>
<comment type="catalytic activity">
    <reaction evidence="1">
        <text>[protein]-peptidylproline (omega=180) = [protein]-peptidylproline (omega=0)</text>
        <dbReference type="Rhea" id="RHEA:16237"/>
        <dbReference type="Rhea" id="RHEA-COMP:10747"/>
        <dbReference type="Rhea" id="RHEA-COMP:10748"/>
        <dbReference type="ChEBI" id="CHEBI:83833"/>
        <dbReference type="ChEBI" id="CHEBI:83834"/>
        <dbReference type="EC" id="5.2.1.8"/>
    </reaction>
</comment>
<evidence type="ECO:0000313" key="7">
    <source>
        <dbReference type="Proteomes" id="UP000193778"/>
    </source>
</evidence>
<dbReference type="RefSeq" id="WP_085821517.1">
    <property type="nucleotide sequence ID" value="NZ_FWFP01000002.1"/>
</dbReference>
<dbReference type="OrthoDB" id="196786at2"/>
<dbReference type="Proteomes" id="UP000193778">
    <property type="component" value="Unassembled WGS sequence"/>
</dbReference>
<evidence type="ECO:0000256" key="2">
    <source>
        <dbReference type="ARBA" id="ARBA00007656"/>
    </source>
</evidence>
<dbReference type="EC" id="5.2.1.8" evidence="3"/>
<dbReference type="EMBL" id="FWFP01000002">
    <property type="protein sequence ID" value="SLN25079.1"/>
    <property type="molecule type" value="Genomic_DNA"/>
</dbReference>
<dbReference type="GO" id="GO:0003755">
    <property type="term" value="F:peptidyl-prolyl cis-trans isomerase activity"/>
    <property type="evidence" value="ECO:0007669"/>
    <property type="project" value="UniProtKB-KW"/>
</dbReference>
<dbReference type="AlphaFoldDB" id="A0A1X6YLM9"/>
<protein>
    <recommendedName>
        <fullName evidence="3">peptidylprolyl isomerase</fullName>
        <ecNumber evidence="3">5.2.1.8</ecNumber>
    </recommendedName>
</protein>
<organism evidence="6 7">
    <name type="scientific">Ruegeria meonggei</name>
    <dbReference type="NCBI Taxonomy" id="1446476"/>
    <lineage>
        <taxon>Bacteria</taxon>
        <taxon>Pseudomonadati</taxon>
        <taxon>Pseudomonadota</taxon>
        <taxon>Alphaproteobacteria</taxon>
        <taxon>Rhodobacterales</taxon>
        <taxon>Roseobacteraceae</taxon>
        <taxon>Ruegeria</taxon>
    </lineage>
</organism>
<dbReference type="PANTHER" id="PTHR47245">
    <property type="entry name" value="PEPTIDYLPROLYL ISOMERASE"/>
    <property type="match status" value="1"/>
</dbReference>
<accession>A0A1X6YLM9</accession>
<reference evidence="7" key="1">
    <citation type="submission" date="2017-03" db="EMBL/GenBank/DDBJ databases">
        <authorList>
            <person name="Rodrigo-Torres L."/>
            <person name="Arahal R.D."/>
            <person name="Lucena T."/>
        </authorList>
    </citation>
    <scope>NUCLEOTIDE SEQUENCE [LARGE SCALE GENOMIC DNA]</scope>
    <source>
        <strain evidence="7">CECT 8411</strain>
    </source>
</reference>
<evidence type="ECO:0000256" key="1">
    <source>
        <dbReference type="ARBA" id="ARBA00000971"/>
    </source>
</evidence>